<dbReference type="SUPFAM" id="SSF48600">
    <property type="entry name" value="Chorismate mutase II"/>
    <property type="match status" value="1"/>
</dbReference>
<evidence type="ECO:0000313" key="3">
    <source>
        <dbReference type="EMBL" id="GAA4354381.1"/>
    </source>
</evidence>
<dbReference type="InterPro" id="IPR002701">
    <property type="entry name" value="CM_II_prokaryot"/>
</dbReference>
<dbReference type="SMART" id="SM00830">
    <property type="entry name" value="CM_2"/>
    <property type="match status" value="1"/>
</dbReference>
<gene>
    <name evidence="3" type="ORF">GCM10023151_00370</name>
</gene>
<accession>A0ABP8IA24</accession>
<dbReference type="Proteomes" id="UP001501011">
    <property type="component" value="Unassembled WGS sequence"/>
</dbReference>
<dbReference type="InterPro" id="IPR036979">
    <property type="entry name" value="CM_dom_sf"/>
</dbReference>
<dbReference type="RefSeq" id="WP_345291186.1">
    <property type="nucleotide sequence ID" value="NZ_BAABFV010000001.1"/>
</dbReference>
<organism evidence="3 4">
    <name type="scientific">Kangiella marina</name>
    <dbReference type="NCBI Taxonomy" id="1079178"/>
    <lineage>
        <taxon>Bacteria</taxon>
        <taxon>Pseudomonadati</taxon>
        <taxon>Pseudomonadota</taxon>
        <taxon>Gammaproteobacteria</taxon>
        <taxon>Kangiellales</taxon>
        <taxon>Kangiellaceae</taxon>
        <taxon>Kangiella</taxon>
    </lineage>
</organism>
<dbReference type="PROSITE" id="PS51168">
    <property type="entry name" value="CHORISMATE_MUT_2"/>
    <property type="match status" value="1"/>
</dbReference>
<evidence type="ECO:0000256" key="1">
    <source>
        <dbReference type="ARBA" id="ARBA00012404"/>
    </source>
</evidence>
<reference evidence="4" key="1">
    <citation type="journal article" date="2019" name="Int. J. Syst. Evol. Microbiol.">
        <title>The Global Catalogue of Microorganisms (GCM) 10K type strain sequencing project: providing services to taxonomists for standard genome sequencing and annotation.</title>
        <authorList>
            <consortium name="The Broad Institute Genomics Platform"/>
            <consortium name="The Broad Institute Genome Sequencing Center for Infectious Disease"/>
            <person name="Wu L."/>
            <person name="Ma J."/>
        </authorList>
    </citation>
    <scope>NUCLEOTIDE SEQUENCE [LARGE SCALE GENOMIC DNA]</scope>
    <source>
        <strain evidence="4">JCM 17728</strain>
    </source>
</reference>
<proteinExistence type="predicted"/>
<keyword evidence="4" id="KW-1185">Reference proteome</keyword>
<dbReference type="Gene3D" id="1.20.59.10">
    <property type="entry name" value="Chorismate mutase"/>
    <property type="match status" value="1"/>
</dbReference>
<dbReference type="Pfam" id="PF01817">
    <property type="entry name" value="CM_2"/>
    <property type="match status" value="1"/>
</dbReference>
<comment type="caution">
    <text evidence="3">The sequence shown here is derived from an EMBL/GenBank/DDBJ whole genome shotgun (WGS) entry which is preliminary data.</text>
</comment>
<protein>
    <recommendedName>
        <fullName evidence="1">chorismate mutase</fullName>
        <ecNumber evidence="1">5.4.99.5</ecNumber>
    </recommendedName>
</protein>
<dbReference type="InterPro" id="IPR036263">
    <property type="entry name" value="Chorismate_II_sf"/>
</dbReference>
<dbReference type="EMBL" id="BAABFV010000001">
    <property type="protein sequence ID" value="GAA4354381.1"/>
    <property type="molecule type" value="Genomic_DNA"/>
</dbReference>
<name>A0ABP8IA24_9GAMM</name>
<feature type="domain" description="Chorismate mutase" evidence="2">
    <location>
        <begin position="1"/>
        <end position="86"/>
    </location>
</feature>
<evidence type="ECO:0000259" key="2">
    <source>
        <dbReference type="PROSITE" id="PS51168"/>
    </source>
</evidence>
<dbReference type="EC" id="5.4.99.5" evidence="1"/>
<sequence length="86" mass="9964">MDSLESIRANIDRVDETLVQLIEQRAELVQLLISVKAKQGLTARIPEREEAILDALHQRHGKHFSKEELESIYRPIFDACVRLQLE</sequence>
<evidence type="ECO:0000313" key="4">
    <source>
        <dbReference type="Proteomes" id="UP001501011"/>
    </source>
</evidence>